<dbReference type="EMBL" id="CP026100">
    <property type="protein sequence ID" value="AYV46648.1"/>
    <property type="molecule type" value="Genomic_DNA"/>
</dbReference>
<dbReference type="InterPro" id="IPR050400">
    <property type="entry name" value="Bact_Cytoskel_RodZ"/>
</dbReference>
<dbReference type="SMART" id="SM00530">
    <property type="entry name" value="HTH_XRE"/>
    <property type="match status" value="1"/>
</dbReference>
<dbReference type="EMBL" id="PJRQ01000044">
    <property type="protein sequence ID" value="PLR07884.1"/>
    <property type="molecule type" value="Genomic_DNA"/>
</dbReference>
<dbReference type="AlphaFoldDB" id="A0A2N5CN63"/>
<protein>
    <submittedName>
        <fullName evidence="4">Cell division protein FtsQ</fullName>
    </submittedName>
</protein>
<proteinExistence type="predicted"/>
<name>A0A2N5CN63_9CAUL</name>
<reference evidence="4 5" key="1">
    <citation type="submission" date="2017-12" db="EMBL/GenBank/DDBJ databases">
        <title>The genome sequence of Caulobacter flavus CGMCC1 15093.</title>
        <authorList>
            <person name="Gao J."/>
            <person name="Mao X."/>
            <person name="Sun J."/>
        </authorList>
    </citation>
    <scope>NUCLEOTIDE SEQUENCE [LARGE SCALE GENOMIC DNA]</scope>
    <source>
        <strain evidence="4 5">CGMCC1 15093</strain>
    </source>
</reference>
<evidence type="ECO:0000259" key="2">
    <source>
        <dbReference type="SMART" id="SM00530"/>
    </source>
</evidence>
<dbReference type="PANTHER" id="PTHR34475:SF1">
    <property type="entry name" value="CYTOSKELETON PROTEIN RODZ"/>
    <property type="match status" value="1"/>
</dbReference>
<dbReference type="OrthoDB" id="9790252at2"/>
<organism evidence="4 5">
    <name type="scientific">Caulobacter flavus</name>
    <dbReference type="NCBI Taxonomy" id="1679497"/>
    <lineage>
        <taxon>Bacteria</taxon>
        <taxon>Pseudomonadati</taxon>
        <taxon>Pseudomonadota</taxon>
        <taxon>Alphaproteobacteria</taxon>
        <taxon>Caulobacterales</taxon>
        <taxon>Caulobacteraceae</taxon>
        <taxon>Caulobacter</taxon>
    </lineage>
</organism>
<keyword evidence="4" id="KW-0131">Cell cycle</keyword>
<evidence type="ECO:0000313" key="5">
    <source>
        <dbReference type="Proteomes" id="UP000234483"/>
    </source>
</evidence>
<dbReference type="Proteomes" id="UP000234483">
    <property type="component" value="Unassembled WGS sequence"/>
</dbReference>
<keyword evidence="4" id="KW-0132">Cell division</keyword>
<feature type="compositionally biased region" description="Low complexity" evidence="1">
    <location>
        <begin position="162"/>
        <end position="183"/>
    </location>
</feature>
<keyword evidence="6" id="KW-1185">Reference proteome</keyword>
<dbReference type="PANTHER" id="PTHR34475">
    <property type="match status" value="1"/>
</dbReference>
<dbReference type="RefSeq" id="WP_101715051.1">
    <property type="nucleotide sequence ID" value="NZ_CP026100.1"/>
</dbReference>
<dbReference type="InterPro" id="IPR001387">
    <property type="entry name" value="Cro/C1-type_HTH"/>
</dbReference>
<dbReference type="GO" id="GO:0051301">
    <property type="term" value="P:cell division"/>
    <property type="evidence" value="ECO:0007669"/>
    <property type="project" value="UniProtKB-KW"/>
</dbReference>
<feature type="domain" description="HTH cro/C1-type" evidence="2">
    <location>
        <begin position="40"/>
        <end position="101"/>
    </location>
</feature>
<reference evidence="3 6" key="2">
    <citation type="submission" date="2018-01" db="EMBL/GenBank/DDBJ databases">
        <title>Complete genome sequence of Caulobacter flavus RHGG3.</title>
        <authorList>
            <person name="Yang E."/>
        </authorList>
    </citation>
    <scope>NUCLEOTIDE SEQUENCE [LARGE SCALE GENOMIC DNA]</scope>
    <source>
        <strain evidence="3 6">RHGG3</strain>
    </source>
</reference>
<dbReference type="Proteomes" id="UP000281192">
    <property type="component" value="Chromosome"/>
</dbReference>
<evidence type="ECO:0000256" key="1">
    <source>
        <dbReference type="SAM" id="MobiDB-lite"/>
    </source>
</evidence>
<dbReference type="KEGG" id="cfh:C1707_10435"/>
<evidence type="ECO:0000313" key="3">
    <source>
        <dbReference type="EMBL" id="AYV46648.1"/>
    </source>
</evidence>
<gene>
    <name evidence="3" type="ORF">C1707_10435</name>
    <name evidence="4" type="ORF">CFHF_21910</name>
</gene>
<evidence type="ECO:0000313" key="4">
    <source>
        <dbReference type="EMBL" id="PLR07884.1"/>
    </source>
</evidence>
<dbReference type="GO" id="GO:0003677">
    <property type="term" value="F:DNA binding"/>
    <property type="evidence" value="ECO:0007669"/>
    <property type="project" value="InterPro"/>
</dbReference>
<dbReference type="Gene3D" id="1.10.260.40">
    <property type="entry name" value="lambda repressor-like DNA-binding domains"/>
    <property type="match status" value="1"/>
</dbReference>
<dbReference type="InterPro" id="IPR010982">
    <property type="entry name" value="Lambda_DNA-bd_dom_sf"/>
</dbReference>
<dbReference type="Pfam" id="PF13413">
    <property type="entry name" value="HTH_25"/>
    <property type="match status" value="1"/>
</dbReference>
<sequence length="360" mass="36614">MPLDTGTVSHLSLVAEGDRDDTVAPPAQPSVDHGVDLGEALRAARLFHGMTLQDVADATRIRQAYIEALEDMRLDELPSRPFTIGYIKAVAGLLRLDPEAAVARFKLEAHDDAEPLRAPIGVHRQRDPRLGLLLAGGLLVGGAIVLWNVAQRAMTHDAEPKAQVASQAAPAAPATGAPAQAGGAVSLGAPLPAPAESTTPAPYVTPGLEAAAAAGGSADAVAAAAKARKEAEAQAAPEAIANLGAPFKGKGAMYGAAPTDSAGVILQARKSTSLTVRGADGAVYFTRWLSAGDAFRIPRTPGLVADVSEPTSIDVFTNGVLTGRLSAPQTQLSKLAPAPAPVAAPAKPAVAPATATTPRR</sequence>
<feature type="compositionally biased region" description="Low complexity" evidence="1">
    <location>
        <begin position="341"/>
        <end position="360"/>
    </location>
</feature>
<accession>A0A2N5CN63</accession>
<feature type="region of interest" description="Disordered" evidence="1">
    <location>
        <begin position="336"/>
        <end position="360"/>
    </location>
</feature>
<dbReference type="CDD" id="cd00093">
    <property type="entry name" value="HTH_XRE"/>
    <property type="match status" value="1"/>
</dbReference>
<feature type="region of interest" description="Disordered" evidence="1">
    <location>
        <begin position="161"/>
        <end position="183"/>
    </location>
</feature>
<dbReference type="SUPFAM" id="SSF47413">
    <property type="entry name" value="lambda repressor-like DNA-binding domains"/>
    <property type="match status" value="1"/>
</dbReference>
<evidence type="ECO:0000313" key="6">
    <source>
        <dbReference type="Proteomes" id="UP000281192"/>
    </source>
</evidence>